<protein>
    <recommendedName>
        <fullName evidence="14">Fluoride-specific ion channel FluC</fullName>
    </recommendedName>
</protein>
<comment type="catalytic activity">
    <reaction evidence="12">
        <text>fluoride(in) = fluoride(out)</text>
        <dbReference type="Rhea" id="RHEA:76159"/>
        <dbReference type="ChEBI" id="CHEBI:17051"/>
    </reaction>
    <physiologicalReaction direction="left-to-right" evidence="12">
        <dbReference type="Rhea" id="RHEA:76160"/>
    </physiologicalReaction>
</comment>
<evidence type="ECO:0000256" key="1">
    <source>
        <dbReference type="ARBA" id="ARBA00004651"/>
    </source>
</evidence>
<keyword evidence="6 14" id="KW-1133">Transmembrane helix</keyword>
<dbReference type="GO" id="GO:0140114">
    <property type="term" value="P:cellular detoxification of fluoride"/>
    <property type="evidence" value="ECO:0007669"/>
    <property type="project" value="UniProtKB-UniRule"/>
</dbReference>
<evidence type="ECO:0000256" key="9">
    <source>
        <dbReference type="ARBA" id="ARBA00023136"/>
    </source>
</evidence>
<dbReference type="GO" id="GO:0062054">
    <property type="term" value="F:fluoride channel activity"/>
    <property type="evidence" value="ECO:0007669"/>
    <property type="project" value="UniProtKB-UniRule"/>
</dbReference>
<keyword evidence="2 14" id="KW-0813">Transport</keyword>
<keyword evidence="16" id="KW-1185">Reference proteome</keyword>
<comment type="activity regulation">
    <text evidence="14">Na(+) is not transported, but it plays an essential structural role and its presence is essential for fluoride channel function.</text>
</comment>
<feature type="binding site" evidence="14">
    <location>
        <position position="74"/>
    </location>
    <ligand>
        <name>Na(+)</name>
        <dbReference type="ChEBI" id="CHEBI:29101"/>
        <note>structural</note>
    </ligand>
</feature>
<feature type="transmembrane region" description="Helical" evidence="14">
    <location>
        <begin position="61"/>
        <end position="81"/>
    </location>
</feature>
<keyword evidence="5 14" id="KW-0479">Metal-binding</keyword>
<comment type="function">
    <text evidence="13 14">Fluoride-specific ion channel. Important for reducing fluoride concentration in the cell, thus reducing its toxicity.</text>
</comment>
<gene>
    <name evidence="14" type="primary">fluC</name>
    <name evidence="14" type="synonym">crcB</name>
    <name evidence="15" type="ORF">TMU3MR103_0572</name>
</gene>
<comment type="similarity">
    <text evidence="11 14">Belongs to the fluoride channel Fluc/FEX (TC 1.A.43) family.</text>
</comment>
<evidence type="ECO:0000256" key="2">
    <source>
        <dbReference type="ARBA" id="ARBA00022448"/>
    </source>
</evidence>
<dbReference type="PANTHER" id="PTHR28259:SF16">
    <property type="entry name" value="FLUORIDE-SPECIFIC ION CHANNEL FLUC 2"/>
    <property type="match status" value="1"/>
</dbReference>
<accession>A0A091C2N3</accession>
<feature type="binding site" evidence="14">
    <location>
        <position position="71"/>
    </location>
    <ligand>
        <name>Na(+)</name>
        <dbReference type="ChEBI" id="CHEBI:29101"/>
        <note>structural</note>
    </ligand>
</feature>
<keyword evidence="4 14" id="KW-0812">Transmembrane</keyword>
<evidence type="ECO:0000256" key="14">
    <source>
        <dbReference type="HAMAP-Rule" id="MF_00454"/>
    </source>
</evidence>
<evidence type="ECO:0000313" key="15">
    <source>
        <dbReference type="EMBL" id="KFN92111.1"/>
    </source>
</evidence>
<dbReference type="EMBL" id="JPVT01000058">
    <property type="protein sequence ID" value="KFN92111.1"/>
    <property type="molecule type" value="Genomic_DNA"/>
</dbReference>
<keyword evidence="3 14" id="KW-1003">Cell membrane</keyword>
<dbReference type="RefSeq" id="WP_197052264.1">
    <property type="nucleotide sequence ID" value="NZ_JPVT01000058.1"/>
</dbReference>
<keyword evidence="7 14" id="KW-0915">Sodium</keyword>
<evidence type="ECO:0000256" key="11">
    <source>
        <dbReference type="ARBA" id="ARBA00035120"/>
    </source>
</evidence>
<dbReference type="HAMAP" id="MF_00454">
    <property type="entry name" value="FluC"/>
    <property type="match status" value="1"/>
</dbReference>
<feature type="transmembrane region" description="Helical" evidence="14">
    <location>
        <begin position="110"/>
        <end position="132"/>
    </location>
</feature>
<feature type="transmembrane region" description="Helical" evidence="14">
    <location>
        <begin position="6"/>
        <end position="26"/>
    </location>
</feature>
<reference evidence="15 16" key="1">
    <citation type="submission" date="2014-08" db="EMBL/GenBank/DDBJ databases">
        <title>Genome sequence of Tetragenococcus muriaticus.</title>
        <authorList>
            <person name="Chuea-nongthon C."/>
            <person name="Rodtong S."/>
            <person name="Yongsawatdigul J."/>
            <person name="Steele J.L."/>
            <person name="Liu X.-y."/>
            <person name="Speers J."/>
            <person name="Glasner J.D."/>
            <person name="Neeno-Eckwall E.C."/>
        </authorList>
    </citation>
    <scope>NUCLEOTIDE SEQUENCE [LARGE SCALE GENOMIC DNA]</scope>
    <source>
        <strain evidence="15 16">3MR10-3</strain>
    </source>
</reference>
<evidence type="ECO:0000256" key="8">
    <source>
        <dbReference type="ARBA" id="ARBA00023065"/>
    </source>
</evidence>
<evidence type="ECO:0000256" key="7">
    <source>
        <dbReference type="ARBA" id="ARBA00023053"/>
    </source>
</evidence>
<name>A0A091C2N3_9ENTE</name>
<dbReference type="GO" id="GO:0046872">
    <property type="term" value="F:metal ion binding"/>
    <property type="evidence" value="ECO:0007669"/>
    <property type="project" value="UniProtKB-KW"/>
</dbReference>
<organism evidence="15 16">
    <name type="scientific">Tetragenococcus muriaticus 3MR10-3</name>
    <dbReference type="NCBI Taxonomy" id="1302648"/>
    <lineage>
        <taxon>Bacteria</taxon>
        <taxon>Bacillati</taxon>
        <taxon>Bacillota</taxon>
        <taxon>Bacilli</taxon>
        <taxon>Lactobacillales</taxon>
        <taxon>Enterococcaceae</taxon>
        <taxon>Tetragenococcus</taxon>
    </lineage>
</organism>
<feature type="transmembrane region" description="Helical" evidence="14">
    <location>
        <begin position="33"/>
        <end position="55"/>
    </location>
</feature>
<comment type="caution">
    <text evidence="15">The sequence shown here is derived from an EMBL/GenBank/DDBJ whole genome shotgun (WGS) entry which is preliminary data.</text>
</comment>
<evidence type="ECO:0000313" key="16">
    <source>
        <dbReference type="Proteomes" id="UP000029381"/>
    </source>
</evidence>
<dbReference type="GO" id="GO:0005886">
    <property type="term" value="C:plasma membrane"/>
    <property type="evidence" value="ECO:0007669"/>
    <property type="project" value="UniProtKB-SubCell"/>
</dbReference>
<evidence type="ECO:0000256" key="3">
    <source>
        <dbReference type="ARBA" id="ARBA00022475"/>
    </source>
</evidence>
<evidence type="ECO:0000256" key="10">
    <source>
        <dbReference type="ARBA" id="ARBA00023303"/>
    </source>
</evidence>
<evidence type="ECO:0000256" key="4">
    <source>
        <dbReference type="ARBA" id="ARBA00022692"/>
    </source>
</evidence>
<dbReference type="Proteomes" id="UP000029381">
    <property type="component" value="Unassembled WGS sequence"/>
</dbReference>
<keyword evidence="8 14" id="KW-0406">Ion transport</keyword>
<dbReference type="Pfam" id="PF02537">
    <property type="entry name" value="CRCB"/>
    <property type="match status" value="1"/>
</dbReference>
<evidence type="ECO:0000256" key="5">
    <source>
        <dbReference type="ARBA" id="ARBA00022723"/>
    </source>
</evidence>
<sequence length="139" mass="15512">MVVNFLLVSIGAVFGVLARVLSTNWIKKGWRHAFPLATFIINSVGCFFLGLVTGLSLETGFSLLIGTGFMGSFTTFSTFNIESIELLRMKNFKHFFSTQELPILLEFSRLLLGLFVGISFKKLTLMLVLAFVPDIFSLM</sequence>
<evidence type="ECO:0000256" key="6">
    <source>
        <dbReference type="ARBA" id="ARBA00022989"/>
    </source>
</evidence>
<evidence type="ECO:0000256" key="13">
    <source>
        <dbReference type="ARBA" id="ARBA00049940"/>
    </source>
</evidence>
<keyword evidence="9 14" id="KW-0472">Membrane</keyword>
<comment type="subcellular location">
    <subcellularLocation>
        <location evidence="1 14">Cell membrane</location>
        <topology evidence="1 14">Multi-pass membrane protein</topology>
    </subcellularLocation>
</comment>
<keyword evidence="10 14" id="KW-0407">Ion channel</keyword>
<dbReference type="InterPro" id="IPR003691">
    <property type="entry name" value="FluC"/>
</dbReference>
<evidence type="ECO:0000256" key="12">
    <source>
        <dbReference type="ARBA" id="ARBA00035585"/>
    </source>
</evidence>
<dbReference type="PANTHER" id="PTHR28259">
    <property type="entry name" value="FLUORIDE EXPORT PROTEIN 1-RELATED"/>
    <property type="match status" value="1"/>
</dbReference>
<dbReference type="AlphaFoldDB" id="A0A091C2N3"/>
<proteinExistence type="inferred from homology"/>